<organism evidence="1 2">
    <name type="scientific">Streptomyces graminearus</name>
    <dbReference type="NCBI Taxonomy" id="284030"/>
    <lineage>
        <taxon>Bacteria</taxon>
        <taxon>Bacillati</taxon>
        <taxon>Actinomycetota</taxon>
        <taxon>Actinomycetes</taxon>
        <taxon>Kitasatosporales</taxon>
        <taxon>Streptomycetaceae</taxon>
        <taxon>Streptomyces</taxon>
    </lineage>
</organism>
<evidence type="ECO:0000313" key="2">
    <source>
        <dbReference type="Proteomes" id="UP001501721"/>
    </source>
</evidence>
<accession>A0ABN3N183</accession>
<dbReference type="Proteomes" id="UP001501721">
    <property type="component" value="Unassembled WGS sequence"/>
</dbReference>
<evidence type="ECO:0000313" key="1">
    <source>
        <dbReference type="EMBL" id="GAA2512602.1"/>
    </source>
</evidence>
<keyword evidence="2" id="KW-1185">Reference proteome</keyword>
<name>A0ABN3N183_9ACTN</name>
<dbReference type="EMBL" id="BAAATL010000056">
    <property type="protein sequence ID" value="GAA2512602.1"/>
    <property type="molecule type" value="Genomic_DNA"/>
</dbReference>
<proteinExistence type="predicted"/>
<comment type="caution">
    <text evidence="1">The sequence shown here is derived from an EMBL/GenBank/DDBJ whole genome shotgun (WGS) entry which is preliminary data.</text>
</comment>
<protein>
    <submittedName>
        <fullName evidence="1">Uncharacterized protein</fullName>
    </submittedName>
</protein>
<gene>
    <name evidence="1" type="ORF">GCM10010422_75910</name>
</gene>
<reference evidence="1 2" key="1">
    <citation type="journal article" date="2019" name="Int. J. Syst. Evol. Microbiol.">
        <title>The Global Catalogue of Microorganisms (GCM) 10K type strain sequencing project: providing services to taxonomists for standard genome sequencing and annotation.</title>
        <authorList>
            <consortium name="The Broad Institute Genomics Platform"/>
            <consortium name="The Broad Institute Genome Sequencing Center for Infectious Disease"/>
            <person name="Wu L."/>
            <person name="Ma J."/>
        </authorList>
    </citation>
    <scope>NUCLEOTIDE SEQUENCE [LARGE SCALE GENOMIC DNA]</scope>
    <source>
        <strain evidence="1 2">JCM 6923</strain>
    </source>
</reference>
<sequence length="60" mass="6719">MIGGYRTESWSGRAPLMATVGWRPPPRPAGHRAPLVRAGAREFLEQFPVSPCRIYGLRQL</sequence>